<protein>
    <submittedName>
        <fullName evidence="1">Uncharacterized protein</fullName>
    </submittedName>
</protein>
<evidence type="ECO:0000313" key="1">
    <source>
        <dbReference type="EMBL" id="SBV99978.1"/>
    </source>
</evidence>
<reference evidence="1" key="1">
    <citation type="submission" date="2016-04" db="EMBL/GenBank/DDBJ databases">
        <authorList>
            <person name="Evans L.H."/>
            <person name="Alamgir A."/>
            <person name="Owens N."/>
            <person name="Weber N.D."/>
            <person name="Virtaneva K."/>
            <person name="Barbian K."/>
            <person name="Babar A."/>
            <person name="Rosenke K."/>
        </authorList>
    </citation>
    <scope>NUCLEOTIDE SEQUENCE</scope>
    <source>
        <strain evidence="1">86</strain>
    </source>
</reference>
<name>A0A212JKQ8_9DELT</name>
<gene>
    <name evidence="1" type="ORF">KL86DPRO_11702</name>
</gene>
<dbReference type="EMBL" id="FLUQ01000001">
    <property type="protein sequence ID" value="SBV99978.1"/>
    <property type="molecule type" value="Genomic_DNA"/>
</dbReference>
<accession>A0A212JKQ8</accession>
<dbReference type="AlphaFoldDB" id="A0A212JKQ8"/>
<organism evidence="1">
    <name type="scientific">uncultured delta proteobacterium</name>
    <dbReference type="NCBI Taxonomy" id="34034"/>
    <lineage>
        <taxon>Bacteria</taxon>
        <taxon>Deltaproteobacteria</taxon>
        <taxon>environmental samples</taxon>
    </lineage>
</organism>
<sequence length="191" mass="21418">MATLDSLTEWVRQNAVIDINHEYAVVTVDFSNAIMEWHNPMELAHFVAELFPLREWLSVGFSPDEDHFQVSAWWCSDEYVEACKQKGNGGDELLLTPEGRERLADCVKHAMQGAVAGDDTFDWDLGGPVEQGRDCLLYIPQPLFDVFGEKAMTSLILTQYPGYAFDKLFEGSVDEFAAVLLRRAPAVKIAA</sequence>
<proteinExistence type="predicted"/>